<reference evidence="1" key="2">
    <citation type="submission" date="2025-09" db="UniProtKB">
        <authorList>
            <consortium name="Ensembl"/>
        </authorList>
    </citation>
    <scope>IDENTIFICATION</scope>
</reference>
<sequence>WGRTSRRWSIFCWWRRERYCSEKTELILKEKFNTHLAVMYLERVLSLLSDSSADAEPLTRERLQVFLREPNLYRVQFLLGETLMDCEQLLLERATVHGKLQEHDKALQILVHKLTNFPSAEAFCVWASSGRDPAYRQRLFHLLLEEFLGGEPGAEAGGGELELAAVDVLNRHSEVFDTVRVLRVPPESWLLQLLRPFLNRAIRASMHPATPLKSLWLHDQVRSSLNQHNEPDVVCLPGGVPTRHVAPSSGPCRNRHLVNAD</sequence>
<dbReference type="PANTHER" id="PTHR12894">
    <property type="entry name" value="CNH DOMAIN CONTAINING"/>
    <property type="match status" value="1"/>
</dbReference>
<organism evidence="1 2">
    <name type="scientific">Oryzias sinensis</name>
    <name type="common">Chinese medaka</name>
    <dbReference type="NCBI Taxonomy" id="183150"/>
    <lineage>
        <taxon>Eukaryota</taxon>
        <taxon>Metazoa</taxon>
        <taxon>Chordata</taxon>
        <taxon>Craniata</taxon>
        <taxon>Vertebrata</taxon>
        <taxon>Euteleostomi</taxon>
        <taxon>Actinopterygii</taxon>
        <taxon>Neopterygii</taxon>
        <taxon>Teleostei</taxon>
        <taxon>Neoteleostei</taxon>
        <taxon>Acanthomorphata</taxon>
        <taxon>Ovalentaria</taxon>
        <taxon>Atherinomorphae</taxon>
        <taxon>Beloniformes</taxon>
        <taxon>Adrianichthyidae</taxon>
        <taxon>Oryziinae</taxon>
        <taxon>Oryzias</taxon>
    </lineage>
</organism>
<dbReference type="GO" id="GO:0006914">
    <property type="term" value="P:autophagy"/>
    <property type="evidence" value="ECO:0007669"/>
    <property type="project" value="TreeGrafter"/>
</dbReference>
<reference evidence="1" key="1">
    <citation type="submission" date="2025-08" db="UniProtKB">
        <authorList>
            <consortium name="Ensembl"/>
        </authorList>
    </citation>
    <scope>IDENTIFICATION</scope>
</reference>
<proteinExistence type="predicted"/>
<dbReference type="AlphaFoldDB" id="A0A8C7Y4R3"/>
<dbReference type="PANTHER" id="PTHR12894:SF29">
    <property type="entry name" value="TRANSFORMING GROWTH FACTOR-BETA RECEPTOR-ASSOCIATED PROTEIN 1 HOMOLOG"/>
    <property type="match status" value="1"/>
</dbReference>
<protein>
    <submittedName>
        <fullName evidence="1">Uncharacterized protein</fullName>
    </submittedName>
</protein>
<dbReference type="GO" id="GO:0016020">
    <property type="term" value="C:membrane"/>
    <property type="evidence" value="ECO:0007669"/>
    <property type="project" value="TreeGrafter"/>
</dbReference>
<dbReference type="InterPro" id="IPR032914">
    <property type="entry name" value="Vam6/VPS39/TRAP1"/>
</dbReference>
<dbReference type="GO" id="GO:0005737">
    <property type="term" value="C:cytoplasm"/>
    <property type="evidence" value="ECO:0007669"/>
    <property type="project" value="TreeGrafter"/>
</dbReference>
<dbReference type="GeneTree" id="ENSGT00530000063596"/>
<evidence type="ECO:0000313" key="1">
    <source>
        <dbReference type="Ensembl" id="ENSOSIP00000022044.1"/>
    </source>
</evidence>
<dbReference type="Proteomes" id="UP000694383">
    <property type="component" value="Unplaced"/>
</dbReference>
<evidence type="ECO:0000313" key="2">
    <source>
        <dbReference type="Proteomes" id="UP000694383"/>
    </source>
</evidence>
<dbReference type="GO" id="GO:0034058">
    <property type="term" value="P:endosomal vesicle fusion"/>
    <property type="evidence" value="ECO:0007669"/>
    <property type="project" value="TreeGrafter"/>
</dbReference>
<dbReference type="Ensembl" id="ENSOSIT00000023293.1">
    <property type="protein sequence ID" value="ENSOSIP00000022044.1"/>
    <property type="gene ID" value="ENSOSIG00000011627.1"/>
</dbReference>
<keyword evidence="2" id="KW-1185">Reference proteome</keyword>
<name>A0A8C7Y4R3_9TELE</name>
<accession>A0A8C7Y4R3</accession>